<evidence type="ECO:0000256" key="2">
    <source>
        <dbReference type="ARBA" id="ARBA00022692"/>
    </source>
</evidence>
<dbReference type="SUPFAM" id="SSF144091">
    <property type="entry name" value="Rhomboid-like"/>
    <property type="match status" value="1"/>
</dbReference>
<dbReference type="OrthoDB" id="680602at2"/>
<keyword evidence="10" id="KW-1185">Reference proteome</keyword>
<accession>A0A370QFV1</accession>
<protein>
    <submittedName>
        <fullName evidence="9">Membrane associated rhomboid family serine protease</fullName>
    </submittedName>
</protein>
<evidence type="ECO:0000259" key="7">
    <source>
        <dbReference type="Pfam" id="PF01694"/>
    </source>
</evidence>
<sequence>MDTQNLSYKFKTSSVIVKLIVINLAIFLLVNLISFFMQIAPESLVAWFVLPDAFGELIVQPWSFISYAFIHFGFWHLLFNMLWLYWFGNFVLNLFDGKRFLTVYLLGAIFGGLLYVLSYNLFPVFENSRSYLIGASGAVTAIMVFIATYTPNAQMRIFTWNIKLWHIAVFLVLLDLIRLPTSGNAGGMLAHLGGAIFGYVYGSQLLKGNDIGKWFENFMDWFANLFKTRKQKPFKKVHRTTTRKSSSRSSTTDKTATQKKVDAILDKIGKSGYDSLSKEEKDFLFKAGKE</sequence>
<keyword evidence="9" id="KW-0645">Protease</keyword>
<evidence type="ECO:0000313" key="9">
    <source>
        <dbReference type="EMBL" id="RDK87246.1"/>
    </source>
</evidence>
<dbReference type="Pfam" id="PF01694">
    <property type="entry name" value="Rhomboid"/>
    <property type="match status" value="1"/>
</dbReference>
<feature type="compositionally biased region" description="Basic residues" evidence="5">
    <location>
        <begin position="234"/>
        <end position="246"/>
    </location>
</feature>
<dbReference type="GO" id="GO:0004252">
    <property type="term" value="F:serine-type endopeptidase activity"/>
    <property type="evidence" value="ECO:0007669"/>
    <property type="project" value="InterPro"/>
</dbReference>
<evidence type="ECO:0000256" key="3">
    <source>
        <dbReference type="ARBA" id="ARBA00022989"/>
    </source>
</evidence>
<reference evidence="9 10" key="1">
    <citation type="submission" date="2018-07" db="EMBL/GenBank/DDBJ databases">
        <title>Genomic Encyclopedia of Type Strains, Phase IV (KMG-IV): sequencing the most valuable type-strain genomes for metagenomic binning, comparative biology and taxonomic classification.</title>
        <authorList>
            <person name="Goeker M."/>
        </authorList>
    </citation>
    <scope>NUCLEOTIDE SEQUENCE [LARGE SCALE GENOMIC DNA]</scope>
    <source>
        <strain evidence="9 10">DSM 101478</strain>
    </source>
</reference>
<feature type="domain" description="DUF6576" evidence="8">
    <location>
        <begin position="253"/>
        <end position="284"/>
    </location>
</feature>
<feature type="transmembrane region" description="Helical" evidence="6">
    <location>
        <begin position="131"/>
        <end position="150"/>
    </location>
</feature>
<dbReference type="InterPro" id="IPR035952">
    <property type="entry name" value="Rhomboid-like_sf"/>
</dbReference>
<evidence type="ECO:0000256" key="5">
    <source>
        <dbReference type="SAM" id="MobiDB-lite"/>
    </source>
</evidence>
<evidence type="ECO:0000313" key="10">
    <source>
        <dbReference type="Proteomes" id="UP000255317"/>
    </source>
</evidence>
<dbReference type="PANTHER" id="PTHR43066:SF11">
    <property type="entry name" value="PEPTIDASE S54 RHOMBOID DOMAIN-CONTAINING PROTEIN"/>
    <property type="match status" value="1"/>
</dbReference>
<dbReference type="PANTHER" id="PTHR43066">
    <property type="entry name" value="RHOMBOID-RELATED PROTEIN"/>
    <property type="match status" value="1"/>
</dbReference>
<feature type="domain" description="Peptidase S54 rhomboid" evidence="7">
    <location>
        <begin position="60"/>
        <end position="206"/>
    </location>
</feature>
<evidence type="ECO:0000256" key="4">
    <source>
        <dbReference type="ARBA" id="ARBA00023136"/>
    </source>
</evidence>
<organism evidence="9 10">
    <name type="scientific">Marinirhabdus gelatinilytica</name>
    <dbReference type="NCBI Taxonomy" id="1703343"/>
    <lineage>
        <taxon>Bacteria</taxon>
        <taxon>Pseudomonadati</taxon>
        <taxon>Bacteroidota</taxon>
        <taxon>Flavobacteriia</taxon>
        <taxon>Flavobacteriales</taxon>
        <taxon>Flavobacteriaceae</taxon>
    </lineage>
</organism>
<dbReference type="EMBL" id="QRAO01000002">
    <property type="protein sequence ID" value="RDK87246.1"/>
    <property type="molecule type" value="Genomic_DNA"/>
</dbReference>
<dbReference type="GO" id="GO:0006508">
    <property type="term" value="P:proteolysis"/>
    <property type="evidence" value="ECO:0007669"/>
    <property type="project" value="UniProtKB-KW"/>
</dbReference>
<comment type="caution">
    <text evidence="9">The sequence shown here is derived from an EMBL/GenBank/DDBJ whole genome shotgun (WGS) entry which is preliminary data.</text>
</comment>
<keyword evidence="4 6" id="KW-0472">Membrane</keyword>
<dbReference type="InterPro" id="IPR046483">
    <property type="entry name" value="DUF6576"/>
</dbReference>
<name>A0A370QFV1_9FLAO</name>
<evidence type="ECO:0000256" key="1">
    <source>
        <dbReference type="ARBA" id="ARBA00004141"/>
    </source>
</evidence>
<feature type="region of interest" description="Disordered" evidence="5">
    <location>
        <begin position="234"/>
        <end position="258"/>
    </location>
</feature>
<keyword evidence="9" id="KW-0378">Hydrolase</keyword>
<evidence type="ECO:0000256" key="6">
    <source>
        <dbReference type="SAM" id="Phobius"/>
    </source>
</evidence>
<keyword evidence="2 6" id="KW-0812">Transmembrane</keyword>
<feature type="transmembrane region" description="Helical" evidence="6">
    <location>
        <begin position="100"/>
        <end position="119"/>
    </location>
</feature>
<feature type="transmembrane region" description="Helical" evidence="6">
    <location>
        <begin position="162"/>
        <end position="179"/>
    </location>
</feature>
<dbReference type="InterPro" id="IPR022764">
    <property type="entry name" value="Peptidase_S54_rhomboid_dom"/>
</dbReference>
<dbReference type="RefSeq" id="WP_115123435.1">
    <property type="nucleotide sequence ID" value="NZ_QRAO01000002.1"/>
</dbReference>
<comment type="subcellular location">
    <subcellularLocation>
        <location evidence="1">Membrane</location>
        <topology evidence="1">Multi-pass membrane protein</topology>
    </subcellularLocation>
</comment>
<gene>
    <name evidence="9" type="ORF">C8D94_102431</name>
</gene>
<dbReference type="Gene3D" id="1.20.1540.10">
    <property type="entry name" value="Rhomboid-like"/>
    <property type="match status" value="1"/>
</dbReference>
<dbReference type="Pfam" id="PF20216">
    <property type="entry name" value="DUF6576"/>
    <property type="match status" value="1"/>
</dbReference>
<feature type="transmembrane region" description="Helical" evidence="6">
    <location>
        <begin position="185"/>
        <end position="202"/>
    </location>
</feature>
<evidence type="ECO:0000259" key="8">
    <source>
        <dbReference type="Pfam" id="PF20216"/>
    </source>
</evidence>
<dbReference type="GO" id="GO:0016020">
    <property type="term" value="C:membrane"/>
    <property type="evidence" value="ECO:0007669"/>
    <property type="project" value="UniProtKB-SubCell"/>
</dbReference>
<dbReference type="AlphaFoldDB" id="A0A370QFV1"/>
<keyword evidence="3 6" id="KW-1133">Transmembrane helix</keyword>
<feature type="transmembrane region" description="Helical" evidence="6">
    <location>
        <begin position="20"/>
        <end position="40"/>
    </location>
</feature>
<dbReference type="Proteomes" id="UP000255317">
    <property type="component" value="Unassembled WGS sequence"/>
</dbReference>
<feature type="transmembrane region" description="Helical" evidence="6">
    <location>
        <begin position="64"/>
        <end position="88"/>
    </location>
</feature>
<proteinExistence type="predicted"/>